<keyword evidence="8" id="KW-1185">Reference proteome</keyword>
<keyword evidence="3" id="KW-0963">Cytoplasm</keyword>
<dbReference type="AlphaFoldDB" id="A0A409Y7D0"/>
<evidence type="ECO:0000256" key="1">
    <source>
        <dbReference type="ARBA" id="ARBA00004123"/>
    </source>
</evidence>
<dbReference type="GO" id="GO:0005737">
    <property type="term" value="C:cytoplasm"/>
    <property type="evidence" value="ECO:0007669"/>
    <property type="project" value="UniProtKB-SubCell"/>
</dbReference>
<organism evidence="7 8">
    <name type="scientific">Panaeolus cyanescens</name>
    <dbReference type="NCBI Taxonomy" id="181874"/>
    <lineage>
        <taxon>Eukaryota</taxon>
        <taxon>Fungi</taxon>
        <taxon>Dikarya</taxon>
        <taxon>Basidiomycota</taxon>
        <taxon>Agaricomycotina</taxon>
        <taxon>Agaricomycetes</taxon>
        <taxon>Agaricomycetidae</taxon>
        <taxon>Agaricales</taxon>
        <taxon>Agaricineae</taxon>
        <taxon>Galeropsidaceae</taxon>
        <taxon>Panaeolus</taxon>
    </lineage>
</organism>
<dbReference type="STRING" id="181874.A0A409Y7D0"/>
<dbReference type="OrthoDB" id="5351233at2759"/>
<evidence type="ECO:0000313" key="8">
    <source>
        <dbReference type="Proteomes" id="UP000284842"/>
    </source>
</evidence>
<evidence type="ECO:0000256" key="5">
    <source>
        <dbReference type="ARBA" id="ARBA00023242"/>
    </source>
</evidence>
<protein>
    <recommendedName>
        <fullName evidence="6">CSN8/PSMD8/EIF3K domain-containing protein</fullName>
    </recommendedName>
</protein>
<dbReference type="PANTHER" id="PTHR13339:SF0">
    <property type="entry name" value="COP9 SIGNALOSOME COMPLEX SUBUNIT 8"/>
    <property type="match status" value="1"/>
</dbReference>
<proteinExistence type="predicted"/>
<comment type="subcellular location">
    <subcellularLocation>
        <location evidence="2">Cytoplasm</location>
    </subcellularLocation>
    <subcellularLocation>
        <location evidence="1">Nucleus</location>
    </subcellularLocation>
</comment>
<reference evidence="7 8" key="1">
    <citation type="journal article" date="2018" name="Evol. Lett.">
        <title>Horizontal gene cluster transfer increased hallucinogenic mushroom diversity.</title>
        <authorList>
            <person name="Reynolds H.T."/>
            <person name="Vijayakumar V."/>
            <person name="Gluck-Thaler E."/>
            <person name="Korotkin H.B."/>
            <person name="Matheny P.B."/>
            <person name="Slot J.C."/>
        </authorList>
    </citation>
    <scope>NUCLEOTIDE SEQUENCE [LARGE SCALE GENOMIC DNA]</scope>
    <source>
        <strain evidence="7 8">2629</strain>
    </source>
</reference>
<dbReference type="Proteomes" id="UP000284842">
    <property type="component" value="Unassembled WGS sequence"/>
</dbReference>
<evidence type="ECO:0000256" key="3">
    <source>
        <dbReference type="ARBA" id="ARBA00022490"/>
    </source>
</evidence>
<dbReference type="GO" id="GO:0008180">
    <property type="term" value="C:COP9 signalosome"/>
    <property type="evidence" value="ECO:0007669"/>
    <property type="project" value="UniProtKB-KW"/>
</dbReference>
<dbReference type="InterPro" id="IPR033464">
    <property type="entry name" value="CSN8_PSD8_EIF3K"/>
</dbReference>
<gene>
    <name evidence="7" type="ORF">CVT24_003405</name>
</gene>
<feature type="domain" description="CSN8/PSMD8/EIF3K" evidence="6">
    <location>
        <begin position="84"/>
        <end position="227"/>
    </location>
</feature>
<dbReference type="EMBL" id="NHTK01001375">
    <property type="protein sequence ID" value="PPQ98851.1"/>
    <property type="molecule type" value="Genomic_DNA"/>
</dbReference>
<dbReference type="GO" id="GO:0010387">
    <property type="term" value="P:COP9 signalosome assembly"/>
    <property type="evidence" value="ECO:0007669"/>
    <property type="project" value="InterPro"/>
</dbReference>
<comment type="caution">
    <text evidence="7">The sequence shown here is derived from an EMBL/GenBank/DDBJ whole genome shotgun (WGS) entry which is preliminary data.</text>
</comment>
<keyword evidence="4" id="KW-0736">Signalosome</keyword>
<evidence type="ECO:0000256" key="2">
    <source>
        <dbReference type="ARBA" id="ARBA00004496"/>
    </source>
</evidence>
<dbReference type="GO" id="GO:0000338">
    <property type="term" value="P:protein deneddylation"/>
    <property type="evidence" value="ECO:0007669"/>
    <property type="project" value="InterPro"/>
</dbReference>
<keyword evidence="5" id="KW-0539">Nucleus</keyword>
<accession>A0A409Y7D0</accession>
<evidence type="ECO:0000256" key="4">
    <source>
        <dbReference type="ARBA" id="ARBA00022790"/>
    </source>
</evidence>
<name>A0A409Y7D0_9AGAR</name>
<dbReference type="PANTHER" id="PTHR13339">
    <property type="entry name" value="COP9 SIGNALOSOME COMPLEX SUBUNIT 8"/>
    <property type="match status" value="1"/>
</dbReference>
<dbReference type="InParanoid" id="A0A409Y7D0"/>
<dbReference type="InterPro" id="IPR033205">
    <property type="entry name" value="COP9_CSN8"/>
</dbReference>
<sequence length="256" mass="28251">MTNAPPTPPPTSPRELQDEARSNVMDIAGAAQQLHSQPRPELYATVIPTLKAAISNHDHQHVLNVAEHFVLNTTVDRSVARLLIVAPLVLEYLIKDDLQPARFVLSKLPEPLQALPVTRHLSDLLLSTVNREHAKVYNKSAELASIVSAPDFPDRDLAELITGLLPDFINAFRDRTFQLLSKAYTTLSLPLVSIYLGFPEEQLISVAQCNGWSYNPTSQTFQPKVAHDRSTRQSNSGSSNLTTFEIVADSVAQLEA</sequence>
<evidence type="ECO:0000313" key="7">
    <source>
        <dbReference type="EMBL" id="PPQ98851.1"/>
    </source>
</evidence>
<dbReference type="Pfam" id="PF10075">
    <property type="entry name" value="CSN8_PSD8_EIF3K"/>
    <property type="match status" value="1"/>
</dbReference>
<evidence type="ECO:0000259" key="6">
    <source>
        <dbReference type="Pfam" id="PF10075"/>
    </source>
</evidence>